<evidence type="ECO:0000313" key="2">
    <source>
        <dbReference type="Proteomes" id="UP001524642"/>
    </source>
</evidence>
<organism evidence="1 2">
    <name type="scientific">Roseomonas populi</name>
    <dbReference type="NCBI Taxonomy" id="3121582"/>
    <lineage>
        <taxon>Bacteria</taxon>
        <taxon>Pseudomonadati</taxon>
        <taxon>Pseudomonadota</taxon>
        <taxon>Alphaproteobacteria</taxon>
        <taxon>Acetobacterales</taxon>
        <taxon>Roseomonadaceae</taxon>
        <taxon>Roseomonas</taxon>
    </lineage>
</organism>
<dbReference type="Proteomes" id="UP001524642">
    <property type="component" value="Unassembled WGS sequence"/>
</dbReference>
<dbReference type="EMBL" id="JANJOU010000043">
    <property type="protein sequence ID" value="MCR0985853.1"/>
    <property type="molecule type" value="Genomic_DNA"/>
</dbReference>
<proteinExistence type="predicted"/>
<reference evidence="1 2" key="1">
    <citation type="submission" date="2022-06" db="EMBL/GenBank/DDBJ databases">
        <title>Roseomonas CN29.</title>
        <authorList>
            <person name="Cheng Y."/>
            <person name="He X."/>
        </authorList>
    </citation>
    <scope>NUCLEOTIDE SEQUENCE [LARGE SCALE GENOMIC DNA]</scope>
    <source>
        <strain evidence="1 2">CN29</strain>
    </source>
</reference>
<accession>A0ABT1XCJ2</accession>
<sequence>MRPNRRMARMMAPHVATPIELGPLEVAVPGLDELALAPLRAHIAQLEEEMRQPQAET</sequence>
<name>A0ABT1XCJ2_9PROT</name>
<keyword evidence="2" id="KW-1185">Reference proteome</keyword>
<evidence type="ECO:0000313" key="1">
    <source>
        <dbReference type="EMBL" id="MCR0985853.1"/>
    </source>
</evidence>
<dbReference type="RefSeq" id="WP_257719498.1">
    <property type="nucleotide sequence ID" value="NZ_JANJOU010000043.1"/>
</dbReference>
<comment type="caution">
    <text evidence="1">The sequence shown here is derived from an EMBL/GenBank/DDBJ whole genome shotgun (WGS) entry which is preliminary data.</text>
</comment>
<protein>
    <submittedName>
        <fullName evidence="1">Uncharacterized protein</fullName>
    </submittedName>
</protein>
<gene>
    <name evidence="1" type="ORF">NRP21_27760</name>
</gene>